<dbReference type="InterPro" id="IPR016156">
    <property type="entry name" value="FAD/NAD-linked_Rdtase_dimer_sf"/>
</dbReference>
<dbReference type="GO" id="GO:0050660">
    <property type="term" value="F:flavin adenine dinucleotide binding"/>
    <property type="evidence" value="ECO:0007669"/>
    <property type="project" value="TreeGrafter"/>
</dbReference>
<keyword evidence="2" id="KW-0285">Flavoprotein</keyword>
<comment type="caution">
    <text evidence="8">The sequence shown here is derived from an EMBL/GenBank/DDBJ whole genome shotgun (WGS) entry which is preliminary data.</text>
</comment>
<dbReference type="Proteomes" id="UP000619260">
    <property type="component" value="Unassembled WGS sequence"/>
</dbReference>
<organism evidence="8 9">
    <name type="scientific">Virgisporangium aliadipatigenens</name>
    <dbReference type="NCBI Taxonomy" id="741659"/>
    <lineage>
        <taxon>Bacteria</taxon>
        <taxon>Bacillati</taxon>
        <taxon>Actinomycetota</taxon>
        <taxon>Actinomycetes</taxon>
        <taxon>Micromonosporales</taxon>
        <taxon>Micromonosporaceae</taxon>
        <taxon>Virgisporangium</taxon>
    </lineage>
</organism>
<feature type="domain" description="FAD/NAD(P)-binding" evidence="7">
    <location>
        <begin position="1"/>
        <end position="303"/>
    </location>
</feature>
<feature type="binding site" evidence="4">
    <location>
        <position position="256"/>
    </location>
    <ligand>
        <name>NAD(+)</name>
        <dbReference type="ChEBI" id="CHEBI:57540"/>
    </ligand>
</feature>
<reference evidence="8" key="1">
    <citation type="submission" date="2021-01" db="EMBL/GenBank/DDBJ databases">
        <title>Whole genome shotgun sequence of Virgisporangium aliadipatigenens NBRC 105644.</title>
        <authorList>
            <person name="Komaki H."/>
            <person name="Tamura T."/>
        </authorList>
    </citation>
    <scope>NUCLEOTIDE SEQUENCE</scope>
    <source>
        <strain evidence="8">NBRC 105644</strain>
    </source>
</reference>
<protein>
    <submittedName>
        <fullName evidence="8">Oxidoreductase</fullName>
    </submittedName>
</protein>
<comment type="similarity">
    <text evidence="1">Belongs to the class-I pyridine nucleotide-disulfide oxidoreductase family.</text>
</comment>
<dbReference type="PIRSF" id="PIRSF000350">
    <property type="entry name" value="Mercury_reductase_MerA"/>
    <property type="match status" value="1"/>
</dbReference>
<dbReference type="GO" id="GO:0003955">
    <property type="term" value="F:NAD(P)H dehydrogenase (quinone) activity"/>
    <property type="evidence" value="ECO:0007669"/>
    <property type="project" value="TreeGrafter"/>
</dbReference>
<dbReference type="InterPro" id="IPR036188">
    <property type="entry name" value="FAD/NAD-bd_sf"/>
</dbReference>
<feature type="disulfide bond" description="Redox-active" evidence="5">
    <location>
        <begin position="35"/>
        <end position="40"/>
    </location>
</feature>
<evidence type="ECO:0000256" key="2">
    <source>
        <dbReference type="ARBA" id="ARBA00022630"/>
    </source>
</evidence>
<gene>
    <name evidence="8" type="ORF">Val02_33500</name>
</gene>
<evidence type="ECO:0000313" key="8">
    <source>
        <dbReference type="EMBL" id="GIJ46464.1"/>
    </source>
</evidence>
<dbReference type="Pfam" id="PF02852">
    <property type="entry name" value="Pyr_redox_dim"/>
    <property type="match status" value="1"/>
</dbReference>
<feature type="binding site" evidence="4">
    <location>
        <position position="44"/>
    </location>
    <ligand>
        <name>FAD</name>
        <dbReference type="ChEBI" id="CHEBI:57692"/>
    </ligand>
</feature>
<keyword evidence="3 4" id="KW-0274">FAD</keyword>
<comment type="cofactor">
    <cofactor evidence="4">
        <name>FAD</name>
        <dbReference type="ChEBI" id="CHEBI:57692"/>
    </cofactor>
    <text evidence="4">Binds 1 FAD per subunit.</text>
</comment>
<evidence type="ECO:0000259" key="6">
    <source>
        <dbReference type="Pfam" id="PF02852"/>
    </source>
</evidence>
<evidence type="ECO:0000313" key="9">
    <source>
        <dbReference type="Proteomes" id="UP000619260"/>
    </source>
</evidence>
<name>A0A8J4DQC6_9ACTN</name>
<dbReference type="InterPro" id="IPR023753">
    <property type="entry name" value="FAD/NAD-binding_dom"/>
</dbReference>
<dbReference type="InterPro" id="IPR001100">
    <property type="entry name" value="Pyr_nuc-diS_OxRdtase"/>
</dbReference>
<sequence>MVIGAGPAGENVVDRAVRGGLSAAIVESELAGGECSYWACIPSKALLRPVELHAAAERVPGLSVGRIDAAAVLARRDEAVSNYDDGGQAKWIASVPATLVRGKARLDGPKRVAVGDRVLVARHAVVLGTGTGALIPDVPGLAEAKPWTNREATGVKSVPRRLVVLGGGVVACEMGQALHALGATETTLLVRGGSLLPRNEPFAGEAVEKALRESGIDVRLRADVTRVERPVEGGPVTVHLGDGSTVEADEILVATGRTPNTTGIGLPSVGLPEGKYVEVDDSLRAKDVPEGWLYVVGDANGRNLLTHMGKYQARVCGDVIVARARGDKEDDGPWSSLRAGADGRGAPQVVFTDPQVAAAGLTAAQARERGHTIRVVEYELPSVSGAYLRADGPGKASAVVDEDRRVLLGVTFVGSEVAELLHAGTVAVTAEVPLERLWHAVPSYPTVSEVWLRLLEAYGL</sequence>
<evidence type="ECO:0000256" key="1">
    <source>
        <dbReference type="ARBA" id="ARBA00007532"/>
    </source>
</evidence>
<keyword evidence="4" id="KW-0520">NAD</keyword>
<dbReference type="SUPFAM" id="SSF51905">
    <property type="entry name" value="FAD/NAD(P)-binding domain"/>
    <property type="match status" value="1"/>
</dbReference>
<evidence type="ECO:0000256" key="3">
    <source>
        <dbReference type="ARBA" id="ARBA00022827"/>
    </source>
</evidence>
<evidence type="ECO:0000256" key="4">
    <source>
        <dbReference type="PIRSR" id="PIRSR000350-3"/>
    </source>
</evidence>
<dbReference type="InterPro" id="IPR004099">
    <property type="entry name" value="Pyr_nucl-diS_OxRdtase_dimer"/>
</dbReference>
<keyword evidence="4" id="KW-0547">Nucleotide-binding</keyword>
<dbReference type="PRINTS" id="PR00411">
    <property type="entry name" value="PNDRDTASEI"/>
</dbReference>
<dbReference type="Pfam" id="PF07992">
    <property type="entry name" value="Pyr_redox_2"/>
    <property type="match status" value="1"/>
</dbReference>
<feature type="binding site" evidence="4">
    <location>
        <begin position="166"/>
        <end position="173"/>
    </location>
    <ligand>
        <name>NAD(+)</name>
        <dbReference type="ChEBI" id="CHEBI:57540"/>
    </ligand>
</feature>
<dbReference type="Gene3D" id="3.30.390.30">
    <property type="match status" value="1"/>
</dbReference>
<dbReference type="PANTHER" id="PTHR43014">
    <property type="entry name" value="MERCURIC REDUCTASE"/>
    <property type="match status" value="1"/>
</dbReference>
<keyword evidence="9" id="KW-1185">Reference proteome</keyword>
<feature type="binding site" evidence="4">
    <location>
        <position position="298"/>
    </location>
    <ligand>
        <name>FAD</name>
        <dbReference type="ChEBI" id="CHEBI:57692"/>
    </ligand>
</feature>
<dbReference type="EMBL" id="BOPF01000010">
    <property type="protein sequence ID" value="GIJ46464.1"/>
    <property type="molecule type" value="Genomic_DNA"/>
</dbReference>
<evidence type="ECO:0000256" key="5">
    <source>
        <dbReference type="PIRSR" id="PIRSR000350-4"/>
    </source>
</evidence>
<dbReference type="PANTHER" id="PTHR43014:SF2">
    <property type="entry name" value="MERCURIC REDUCTASE"/>
    <property type="match status" value="1"/>
</dbReference>
<dbReference type="SUPFAM" id="SSF55424">
    <property type="entry name" value="FAD/NAD-linked reductases, dimerisation (C-terminal) domain"/>
    <property type="match status" value="1"/>
</dbReference>
<evidence type="ECO:0000259" key="7">
    <source>
        <dbReference type="Pfam" id="PF07992"/>
    </source>
</evidence>
<accession>A0A8J4DQC6</accession>
<dbReference type="PRINTS" id="PR00368">
    <property type="entry name" value="FADPNR"/>
</dbReference>
<feature type="domain" description="Pyridine nucleotide-disulphide oxidoreductase dimerisation" evidence="6">
    <location>
        <begin position="347"/>
        <end position="451"/>
    </location>
</feature>
<dbReference type="Gene3D" id="3.50.50.60">
    <property type="entry name" value="FAD/NAD(P)-binding domain"/>
    <property type="match status" value="2"/>
</dbReference>
<proteinExistence type="inferred from homology"/>
<dbReference type="AlphaFoldDB" id="A0A8J4DQC6"/>